<dbReference type="Pfam" id="PF00857">
    <property type="entry name" value="Isochorismatase"/>
    <property type="match status" value="1"/>
</dbReference>
<evidence type="ECO:0000313" key="5">
    <source>
        <dbReference type="Proteomes" id="UP000191285"/>
    </source>
</evidence>
<evidence type="ECO:0000313" key="4">
    <source>
        <dbReference type="EMBL" id="OQE23036.1"/>
    </source>
</evidence>
<organism evidence="4 5">
    <name type="scientific">Penicillium steckii</name>
    <dbReference type="NCBI Taxonomy" id="303698"/>
    <lineage>
        <taxon>Eukaryota</taxon>
        <taxon>Fungi</taxon>
        <taxon>Dikarya</taxon>
        <taxon>Ascomycota</taxon>
        <taxon>Pezizomycotina</taxon>
        <taxon>Eurotiomycetes</taxon>
        <taxon>Eurotiomycetidae</taxon>
        <taxon>Eurotiales</taxon>
        <taxon>Aspergillaceae</taxon>
        <taxon>Penicillium</taxon>
    </lineage>
</organism>
<evidence type="ECO:0000256" key="2">
    <source>
        <dbReference type="ARBA" id="ARBA00022801"/>
    </source>
</evidence>
<protein>
    <recommendedName>
        <fullName evidence="3">Isochorismatase-like domain-containing protein</fullName>
    </recommendedName>
</protein>
<accession>A0A1V6TA69</accession>
<dbReference type="PANTHER" id="PTHR43540:SF1">
    <property type="entry name" value="ISOCHORISMATASE HYDROLASE"/>
    <property type="match status" value="1"/>
</dbReference>
<dbReference type="Gene3D" id="3.40.50.850">
    <property type="entry name" value="Isochorismatase-like"/>
    <property type="match status" value="1"/>
</dbReference>
<dbReference type="AlphaFoldDB" id="A0A1V6TA69"/>
<dbReference type="OrthoDB" id="245563at2759"/>
<dbReference type="PANTHER" id="PTHR43540">
    <property type="entry name" value="PEROXYUREIDOACRYLATE/UREIDOACRYLATE AMIDOHYDROLASE-RELATED"/>
    <property type="match status" value="1"/>
</dbReference>
<dbReference type="STRING" id="303698.A0A1V6TA69"/>
<evidence type="ECO:0000256" key="1">
    <source>
        <dbReference type="ARBA" id="ARBA00006336"/>
    </source>
</evidence>
<dbReference type="InterPro" id="IPR050272">
    <property type="entry name" value="Isochorismatase-like_hydrls"/>
</dbReference>
<keyword evidence="5" id="KW-1185">Reference proteome</keyword>
<comment type="caution">
    <text evidence="4">The sequence shown here is derived from an EMBL/GenBank/DDBJ whole genome shotgun (WGS) entry which is preliminary data.</text>
</comment>
<dbReference type="InterPro" id="IPR000868">
    <property type="entry name" value="Isochorismatase-like_dom"/>
</dbReference>
<evidence type="ECO:0000259" key="3">
    <source>
        <dbReference type="Pfam" id="PF00857"/>
    </source>
</evidence>
<dbReference type="InterPro" id="IPR036380">
    <property type="entry name" value="Isochorismatase-like_sf"/>
</dbReference>
<feature type="domain" description="Isochorismatase-like" evidence="3">
    <location>
        <begin position="11"/>
        <end position="152"/>
    </location>
</feature>
<name>A0A1V6TA69_9EURO</name>
<gene>
    <name evidence="4" type="ORF">PENSTE_c009G06695</name>
</gene>
<dbReference type="EMBL" id="MLKD01000009">
    <property type="protein sequence ID" value="OQE23036.1"/>
    <property type="molecule type" value="Genomic_DNA"/>
</dbReference>
<dbReference type="GO" id="GO:0016787">
    <property type="term" value="F:hydrolase activity"/>
    <property type="evidence" value="ECO:0007669"/>
    <property type="project" value="UniProtKB-KW"/>
</dbReference>
<dbReference type="Proteomes" id="UP000191285">
    <property type="component" value="Unassembled WGS sequence"/>
</dbReference>
<keyword evidence="2" id="KW-0378">Hydrolase</keyword>
<comment type="similarity">
    <text evidence="1">Belongs to the isochorismatase family.</text>
</comment>
<reference evidence="5" key="1">
    <citation type="journal article" date="2017" name="Nat. Microbiol.">
        <title>Global analysis of biosynthetic gene clusters reveals vast potential of secondary metabolite production in Penicillium species.</title>
        <authorList>
            <person name="Nielsen J.C."/>
            <person name="Grijseels S."/>
            <person name="Prigent S."/>
            <person name="Ji B."/>
            <person name="Dainat J."/>
            <person name="Nielsen K.F."/>
            <person name="Frisvad J.C."/>
            <person name="Workman M."/>
            <person name="Nielsen J."/>
        </authorList>
    </citation>
    <scope>NUCLEOTIDE SEQUENCE [LARGE SCALE GENOMIC DNA]</scope>
    <source>
        <strain evidence="5">IBT 24891</strain>
    </source>
</reference>
<sequence length="233" mass="25081">MTKLLDLTLPTALILIDNQAGFSNAATLSHWGNGRSNPLYEVNIQALISAFRTAREASSTPLEIIHVFHSSVTPGSPLHPSHPGQGVRPLDFATPASDGSEPIFWKSVNSSFIGTQLEAHIREKGFRQIIVAGLTTDHCVSTTIRMAANLGVVDRYLDLDEGPVKIKSDGSHVKEVRVEKGRIVLVSDSTATFGKGGFDAETVHKVSVASLDGEFTDVIGTEEVVKALRKVKN</sequence>
<dbReference type="SUPFAM" id="SSF52499">
    <property type="entry name" value="Isochorismatase-like hydrolases"/>
    <property type="match status" value="1"/>
</dbReference>
<proteinExistence type="inferred from homology"/>